<dbReference type="GO" id="GO:0003677">
    <property type="term" value="F:DNA binding"/>
    <property type="evidence" value="ECO:0007669"/>
    <property type="project" value="InterPro"/>
</dbReference>
<dbReference type="InterPro" id="IPR011067">
    <property type="entry name" value="Plasmid_toxin/cell-grow_inhib"/>
</dbReference>
<name>A0A3G9K5Q7_MICVR</name>
<keyword evidence="2" id="KW-1277">Toxin-antitoxin system</keyword>
<dbReference type="AlphaFoldDB" id="A0A3G9K5Q7"/>
<evidence type="ECO:0000256" key="1">
    <source>
        <dbReference type="ARBA" id="ARBA00007521"/>
    </source>
</evidence>
<evidence type="ECO:0000313" key="3">
    <source>
        <dbReference type="EMBL" id="BBH40890.1"/>
    </source>
</evidence>
<dbReference type="InterPro" id="IPR003477">
    <property type="entry name" value="PemK-like"/>
</dbReference>
<dbReference type="Pfam" id="PF02452">
    <property type="entry name" value="PemK_toxin"/>
    <property type="match status" value="1"/>
</dbReference>
<sequence>MNDYSKLEIVLVRYPFSDLADAKIRPVIIVSSPHRSRDVFLVPLTSRINNLLEGEFLLEDWENEGLNVPTAVKRGIYTIQQDLLLKRIGRLSDTDARRLQNSLRGWLVGLRRFRSAKKAQTITGQRVNLDL</sequence>
<protein>
    <submittedName>
        <fullName evidence="3">MazE/toxin transcriptional modulator MazF protein</fullName>
    </submittedName>
</protein>
<proteinExistence type="inferred from homology"/>
<accession>A0A3G9K5Q7</accession>
<dbReference type="RefSeq" id="WP_125731259.1">
    <property type="nucleotide sequence ID" value="NZ_AP019314.1"/>
</dbReference>
<dbReference type="SUPFAM" id="SSF50118">
    <property type="entry name" value="Cell growth inhibitor/plasmid maintenance toxic component"/>
    <property type="match status" value="1"/>
</dbReference>
<dbReference type="Proteomes" id="UP000278152">
    <property type="component" value="Chromosome"/>
</dbReference>
<organism evidence="3 4">
    <name type="scientific">Microcystis viridis NIES-102</name>
    <dbReference type="NCBI Taxonomy" id="213615"/>
    <lineage>
        <taxon>Bacteria</taxon>
        <taxon>Bacillati</taxon>
        <taxon>Cyanobacteriota</taxon>
        <taxon>Cyanophyceae</taxon>
        <taxon>Oscillatoriophycideae</taxon>
        <taxon>Chroococcales</taxon>
        <taxon>Microcystaceae</taxon>
        <taxon>Microcystis</taxon>
    </lineage>
</organism>
<dbReference type="Gene3D" id="2.30.30.110">
    <property type="match status" value="1"/>
</dbReference>
<dbReference type="KEGG" id="mvz:myaer102_34760"/>
<evidence type="ECO:0000256" key="2">
    <source>
        <dbReference type="ARBA" id="ARBA00022649"/>
    </source>
</evidence>
<dbReference type="EMBL" id="AP019314">
    <property type="protein sequence ID" value="BBH40890.1"/>
    <property type="molecule type" value="Genomic_DNA"/>
</dbReference>
<comment type="similarity">
    <text evidence="1">Belongs to the PemK/MazF family.</text>
</comment>
<gene>
    <name evidence="3" type="primary">mazF</name>
    <name evidence="3" type="ORF">myaer102_34760</name>
</gene>
<reference evidence="3 4" key="1">
    <citation type="submission" date="2018-11" db="EMBL/GenBank/DDBJ databases">
        <title>Complete genome sequence of Microcystis aeruginosa NIES-102.</title>
        <authorList>
            <person name="Yamaguchi H."/>
            <person name="Suzuki S."/>
            <person name="Kawachi M."/>
        </authorList>
    </citation>
    <scope>NUCLEOTIDE SEQUENCE [LARGE SCALE GENOMIC DNA]</scope>
    <source>
        <strain evidence="3 4">NIES-102</strain>
    </source>
</reference>
<evidence type="ECO:0000313" key="4">
    <source>
        <dbReference type="Proteomes" id="UP000278152"/>
    </source>
</evidence>